<comment type="caution">
    <text evidence="5">The sequence shown here is derived from an EMBL/GenBank/DDBJ whole genome shotgun (WGS) entry which is preliminary data.</text>
</comment>
<dbReference type="PANTHER" id="PTHR44688:SF16">
    <property type="entry name" value="DNA-BINDING TRANSCRIPTIONAL ACTIVATOR DEVR_DOSR"/>
    <property type="match status" value="1"/>
</dbReference>
<dbReference type="PROSITE" id="PS50043">
    <property type="entry name" value="HTH_LUXR_2"/>
    <property type="match status" value="1"/>
</dbReference>
<evidence type="ECO:0000256" key="2">
    <source>
        <dbReference type="ARBA" id="ARBA00023125"/>
    </source>
</evidence>
<dbReference type="OrthoDB" id="561214at2"/>
<evidence type="ECO:0000259" key="4">
    <source>
        <dbReference type="PROSITE" id="PS50043"/>
    </source>
</evidence>
<dbReference type="SUPFAM" id="SSF46894">
    <property type="entry name" value="C-terminal effector domain of the bipartite response regulators"/>
    <property type="match status" value="1"/>
</dbReference>
<dbReference type="Pfam" id="PF00196">
    <property type="entry name" value="GerE"/>
    <property type="match status" value="1"/>
</dbReference>
<organism evidence="5 6">
    <name type="scientific">Pseudoalteromonas piscicida</name>
    <dbReference type="NCBI Taxonomy" id="43662"/>
    <lineage>
        <taxon>Bacteria</taxon>
        <taxon>Pseudomonadati</taxon>
        <taxon>Pseudomonadota</taxon>
        <taxon>Gammaproteobacteria</taxon>
        <taxon>Alteromonadales</taxon>
        <taxon>Pseudoalteromonadaceae</taxon>
        <taxon>Pseudoalteromonas</taxon>
    </lineage>
</organism>
<dbReference type="InterPro" id="IPR000792">
    <property type="entry name" value="Tscrpt_reg_LuxR_C"/>
</dbReference>
<evidence type="ECO:0000313" key="5">
    <source>
        <dbReference type="EMBL" id="PCK33667.1"/>
    </source>
</evidence>
<evidence type="ECO:0000256" key="3">
    <source>
        <dbReference type="ARBA" id="ARBA00023163"/>
    </source>
</evidence>
<dbReference type="PANTHER" id="PTHR44688">
    <property type="entry name" value="DNA-BINDING TRANSCRIPTIONAL ACTIVATOR DEVR_DOSR"/>
    <property type="match status" value="1"/>
</dbReference>
<name>A0A2A5JWE8_PSEO7</name>
<accession>A0A2A5JWE8</accession>
<dbReference type="Gene3D" id="3.40.50.2300">
    <property type="match status" value="1"/>
</dbReference>
<dbReference type="Gene3D" id="1.10.10.10">
    <property type="entry name" value="Winged helix-like DNA-binding domain superfamily/Winged helix DNA-binding domain"/>
    <property type="match status" value="1"/>
</dbReference>
<keyword evidence="6" id="KW-1185">Reference proteome</keyword>
<reference evidence="6" key="1">
    <citation type="journal article" date="2019" name="Genome Announc.">
        <title>Draft Genome Sequence of Pseudoalteromonas piscicida Strain 36Y ROTHPW, an Hypersaline Seawater Isolate from the South Coast of Sonora, Mexico.</title>
        <authorList>
            <person name="Sanchez-Diaz R."/>
            <person name="Molina-Garza Z.J."/>
            <person name="Cruz-Suarez L.E."/>
            <person name="Selvin J."/>
            <person name="Kiran G.S."/>
            <person name="Ibarra-Gamez J.C."/>
            <person name="Gomez-Gil B."/>
            <person name="Galaviz-Silva L."/>
        </authorList>
    </citation>
    <scope>NUCLEOTIDE SEQUENCE [LARGE SCALE GENOMIC DNA]</scope>
    <source>
        <strain evidence="6">36Y_RITHPW</strain>
    </source>
</reference>
<keyword evidence="1" id="KW-0805">Transcription regulation</keyword>
<feature type="domain" description="HTH luxR-type" evidence="4">
    <location>
        <begin position="166"/>
        <end position="231"/>
    </location>
</feature>
<sequence>MLTKEYSSDLVEWQERAFFILTHARANTSSTNYTLLIKVLETLGSTVKVDTRLPEPEQRAQTALFLVDTEHRDCDELISAEVKLLAAKHKVLLFNADPDNVNEKTALLGNVKGILYQNAPPETLFKGLSSVLKGELWFCRSAISAAFSELIAALPQTLPNSDIVLTNEELNILTGREKSVIKLIAAGAKNEDIADKLNISSHTVKTHIYSAFKKTNSRNRVELANWALRHIPIVNMG</sequence>
<dbReference type="InterPro" id="IPR036388">
    <property type="entry name" value="WH-like_DNA-bd_sf"/>
</dbReference>
<proteinExistence type="predicted"/>
<protein>
    <submittedName>
        <fullName evidence="5">Helix-turn-helix transcriptional regulator</fullName>
    </submittedName>
</protein>
<dbReference type="AlphaFoldDB" id="A0A2A5JWE8"/>
<dbReference type="PROSITE" id="PS00622">
    <property type="entry name" value="HTH_LUXR_1"/>
    <property type="match status" value="1"/>
</dbReference>
<dbReference type="RefSeq" id="WP_099640213.1">
    <property type="nucleotide sequence ID" value="NZ_NKHF01000003.1"/>
</dbReference>
<evidence type="ECO:0000256" key="1">
    <source>
        <dbReference type="ARBA" id="ARBA00023015"/>
    </source>
</evidence>
<dbReference type="EMBL" id="NKHF01000003">
    <property type="protein sequence ID" value="PCK33667.1"/>
    <property type="molecule type" value="Genomic_DNA"/>
</dbReference>
<dbReference type="InterPro" id="IPR016032">
    <property type="entry name" value="Sig_transdc_resp-reg_C-effctor"/>
</dbReference>
<keyword evidence="3" id="KW-0804">Transcription</keyword>
<dbReference type="GO" id="GO:0006355">
    <property type="term" value="P:regulation of DNA-templated transcription"/>
    <property type="evidence" value="ECO:0007669"/>
    <property type="project" value="InterPro"/>
</dbReference>
<dbReference type="PRINTS" id="PR00038">
    <property type="entry name" value="HTHLUXR"/>
</dbReference>
<keyword evidence="2" id="KW-0238">DNA-binding</keyword>
<dbReference type="GO" id="GO:0003677">
    <property type="term" value="F:DNA binding"/>
    <property type="evidence" value="ECO:0007669"/>
    <property type="project" value="UniProtKB-KW"/>
</dbReference>
<dbReference type="Proteomes" id="UP000228621">
    <property type="component" value="Unassembled WGS sequence"/>
</dbReference>
<dbReference type="SMART" id="SM00421">
    <property type="entry name" value="HTH_LUXR"/>
    <property type="match status" value="1"/>
</dbReference>
<gene>
    <name evidence="5" type="ORF">CEX98_00630</name>
</gene>
<evidence type="ECO:0000313" key="6">
    <source>
        <dbReference type="Proteomes" id="UP000228621"/>
    </source>
</evidence>
<dbReference type="CDD" id="cd06170">
    <property type="entry name" value="LuxR_C_like"/>
    <property type="match status" value="1"/>
</dbReference>